<dbReference type="OrthoDB" id="6503033at2759"/>
<feature type="region of interest" description="Disordered" evidence="8">
    <location>
        <begin position="83"/>
        <end position="109"/>
    </location>
</feature>
<dbReference type="FunFam" id="3.30.160.60:FF:000145">
    <property type="entry name" value="Zinc finger protein 574"/>
    <property type="match status" value="1"/>
</dbReference>
<sequence length="715" mass="76144">MTMSCGQLPTQVILVPQLSTELLKEGAGQVQYLSLSEEQLQRLTAGSAAALLKAPTSDSKLQENQVIDFLALNEEVQFIKTESCAPSPSGAGGDDFSGAGGPGDVDDEVSDVNDVAEVMNSFDASPLLHETSKDVALSTLQHSTHHREHPSNLVLADENAGASNGEYDTEDLLLAQLQAQTQHGPVATVQVQVSTGHIPETSGEDGAEMDDDERAASEYLNDGQLYLEKSKRQVQVQLLHGHPHQQQQANQQQQIVIASSAAQADPKCEEQMDCTSTNLGETSPVGRDASVVSVSCSTETATEVAEVTSTTLEPTAGSPLTPPAPPNGAQTQPSVPQTQRTQQQVQQQQQQQPANAVTVTSITNAAQASQSQPPTVNIVDAVVSASSPSMVQSVSCLESKIRVLSLNGVSGTSGHHVLNVASAGEPVLFGNILLVPETPTVKLQIVQEDGSAVKELSVRGVGSEGSLTLNQAQLSLGSLGLSGLNGLNGLSLGNISLLGQGLALQTGHGGALTTVGGMGSGGGVGCPGSDKKAQKPFQCKLCTATFNRLGNYTRHQKIHTVRSEEDERFHCDECGKSFIQRCDLTRHLHVHAGTEPHRCDICGKGYIRHSDLVTHQRFHNKEKPFLCQHCPKGFSQRGDLNRHLRSIHLQIRPLTCSHCQKKFAKEATLMRHMRTSHRDIVLRQANSHGETSVSEALITGTGDICTPTTLGERQD</sequence>
<dbReference type="KEGG" id="vde:111251820"/>
<dbReference type="GO" id="GO:0005667">
    <property type="term" value="C:transcription regulator complex"/>
    <property type="evidence" value="ECO:0007669"/>
    <property type="project" value="TreeGrafter"/>
</dbReference>
<feature type="domain" description="C2H2-type" evidence="9">
    <location>
        <begin position="569"/>
        <end position="596"/>
    </location>
</feature>
<keyword evidence="6" id="KW-0539">Nucleus</keyword>
<dbReference type="InParanoid" id="A0A7M7KEF1"/>
<dbReference type="InterPro" id="IPR013087">
    <property type="entry name" value="Znf_C2H2_type"/>
</dbReference>
<feature type="domain" description="C2H2-type" evidence="9">
    <location>
        <begin position="654"/>
        <end position="677"/>
    </location>
</feature>
<keyword evidence="2" id="KW-0479">Metal-binding</keyword>
<dbReference type="PROSITE" id="PS00028">
    <property type="entry name" value="ZINC_FINGER_C2H2_1"/>
    <property type="match status" value="5"/>
</dbReference>
<accession>A0A7M7KEF1</accession>
<dbReference type="GO" id="GO:0000785">
    <property type="term" value="C:chromatin"/>
    <property type="evidence" value="ECO:0007669"/>
    <property type="project" value="TreeGrafter"/>
</dbReference>
<feature type="compositionally biased region" description="Gly residues" evidence="8">
    <location>
        <begin position="90"/>
        <end position="103"/>
    </location>
</feature>
<proteinExistence type="predicted"/>
<name>A0A7M7KEF1_VARDE</name>
<evidence type="ECO:0000256" key="4">
    <source>
        <dbReference type="ARBA" id="ARBA00022771"/>
    </source>
</evidence>
<dbReference type="AlphaFoldDB" id="A0A7M7KEF1"/>
<evidence type="ECO:0000256" key="1">
    <source>
        <dbReference type="ARBA" id="ARBA00004123"/>
    </source>
</evidence>
<evidence type="ECO:0000259" key="9">
    <source>
        <dbReference type="PROSITE" id="PS50157"/>
    </source>
</evidence>
<dbReference type="PANTHER" id="PTHR14003:SF20">
    <property type="entry name" value="FINGER DOMAIN PROTEIN, PUTATIVE (AFU_ORTHOLOGUE AFUA_4G10380)-RELATED"/>
    <property type="match status" value="1"/>
</dbReference>
<evidence type="ECO:0000256" key="7">
    <source>
        <dbReference type="PROSITE-ProRule" id="PRU00042"/>
    </source>
</evidence>
<evidence type="ECO:0000256" key="3">
    <source>
        <dbReference type="ARBA" id="ARBA00022737"/>
    </source>
</evidence>
<dbReference type="GO" id="GO:0000981">
    <property type="term" value="F:DNA-binding transcription factor activity, RNA polymerase II-specific"/>
    <property type="evidence" value="ECO:0007669"/>
    <property type="project" value="TreeGrafter"/>
</dbReference>
<dbReference type="FunFam" id="3.30.160.60:FF:001049">
    <property type="entry name" value="zinc finger protein 319"/>
    <property type="match status" value="1"/>
</dbReference>
<dbReference type="GO" id="GO:0031519">
    <property type="term" value="C:PcG protein complex"/>
    <property type="evidence" value="ECO:0007669"/>
    <property type="project" value="TreeGrafter"/>
</dbReference>
<dbReference type="FunFam" id="3.30.160.60:FF:000110">
    <property type="entry name" value="Zinc finger protein-like"/>
    <property type="match status" value="1"/>
</dbReference>
<feature type="region of interest" description="Disordered" evidence="8">
    <location>
        <begin position="304"/>
        <end position="352"/>
    </location>
</feature>
<evidence type="ECO:0000313" key="11">
    <source>
        <dbReference type="Proteomes" id="UP000594260"/>
    </source>
</evidence>
<keyword evidence="11" id="KW-1185">Reference proteome</keyword>
<dbReference type="RefSeq" id="XP_022664587.1">
    <property type="nucleotide sequence ID" value="XM_022808852.1"/>
</dbReference>
<evidence type="ECO:0000256" key="2">
    <source>
        <dbReference type="ARBA" id="ARBA00022723"/>
    </source>
</evidence>
<dbReference type="SMART" id="SM00355">
    <property type="entry name" value="ZnF_C2H2"/>
    <property type="match status" value="5"/>
</dbReference>
<evidence type="ECO:0000256" key="8">
    <source>
        <dbReference type="SAM" id="MobiDB-lite"/>
    </source>
</evidence>
<evidence type="ECO:0000256" key="6">
    <source>
        <dbReference type="ARBA" id="ARBA00023242"/>
    </source>
</evidence>
<feature type="domain" description="C2H2-type" evidence="9">
    <location>
        <begin position="537"/>
        <end position="564"/>
    </location>
</feature>
<dbReference type="PROSITE" id="PS50157">
    <property type="entry name" value="ZINC_FINGER_C2H2_2"/>
    <property type="match status" value="5"/>
</dbReference>
<feature type="domain" description="C2H2-type" evidence="9">
    <location>
        <begin position="625"/>
        <end position="653"/>
    </location>
</feature>
<dbReference type="SUPFAM" id="SSF57667">
    <property type="entry name" value="beta-beta-alpha zinc fingers"/>
    <property type="match status" value="3"/>
</dbReference>
<evidence type="ECO:0000313" key="10">
    <source>
        <dbReference type="EnsemblMetazoa" id="XP_022664587"/>
    </source>
</evidence>
<comment type="subcellular location">
    <subcellularLocation>
        <location evidence="1">Nucleus</location>
    </subcellularLocation>
</comment>
<reference evidence="10" key="1">
    <citation type="submission" date="2021-01" db="UniProtKB">
        <authorList>
            <consortium name="EnsemblMetazoa"/>
        </authorList>
    </citation>
    <scope>IDENTIFICATION</scope>
</reference>
<dbReference type="Proteomes" id="UP000594260">
    <property type="component" value="Unplaced"/>
</dbReference>
<dbReference type="GO" id="GO:0000978">
    <property type="term" value="F:RNA polymerase II cis-regulatory region sequence-specific DNA binding"/>
    <property type="evidence" value="ECO:0007669"/>
    <property type="project" value="TreeGrafter"/>
</dbReference>
<organism evidence="10 11">
    <name type="scientific">Varroa destructor</name>
    <name type="common">Honeybee mite</name>
    <dbReference type="NCBI Taxonomy" id="109461"/>
    <lineage>
        <taxon>Eukaryota</taxon>
        <taxon>Metazoa</taxon>
        <taxon>Ecdysozoa</taxon>
        <taxon>Arthropoda</taxon>
        <taxon>Chelicerata</taxon>
        <taxon>Arachnida</taxon>
        <taxon>Acari</taxon>
        <taxon>Parasitiformes</taxon>
        <taxon>Mesostigmata</taxon>
        <taxon>Gamasina</taxon>
        <taxon>Dermanyssoidea</taxon>
        <taxon>Varroidae</taxon>
        <taxon>Varroa</taxon>
    </lineage>
</organism>
<keyword evidence="5" id="KW-0862">Zinc</keyword>
<dbReference type="EnsemblMetazoa" id="XM_022808852">
    <property type="protein sequence ID" value="XP_022664587"/>
    <property type="gene ID" value="LOC111251820"/>
</dbReference>
<dbReference type="FunFam" id="3.30.160.60:FF:000446">
    <property type="entry name" value="Zinc finger protein"/>
    <property type="match status" value="1"/>
</dbReference>
<dbReference type="GO" id="GO:0008270">
    <property type="term" value="F:zinc ion binding"/>
    <property type="evidence" value="ECO:0007669"/>
    <property type="project" value="UniProtKB-KW"/>
</dbReference>
<protein>
    <recommendedName>
        <fullName evidence="9">C2H2-type domain-containing protein</fullName>
    </recommendedName>
</protein>
<dbReference type="PANTHER" id="PTHR14003">
    <property type="entry name" value="TRANSCRIPTIONAL REPRESSOR PROTEIN YY"/>
    <property type="match status" value="1"/>
</dbReference>
<dbReference type="InterPro" id="IPR036236">
    <property type="entry name" value="Znf_C2H2_sf"/>
</dbReference>
<keyword evidence="4 7" id="KW-0863">Zinc-finger</keyword>
<dbReference type="GeneID" id="111251820"/>
<feature type="domain" description="C2H2-type" evidence="9">
    <location>
        <begin position="597"/>
        <end position="624"/>
    </location>
</feature>
<feature type="compositionally biased region" description="Low complexity" evidence="8">
    <location>
        <begin position="330"/>
        <end position="352"/>
    </location>
</feature>
<dbReference type="Gene3D" id="3.30.160.60">
    <property type="entry name" value="Classic Zinc Finger"/>
    <property type="match status" value="5"/>
</dbReference>
<evidence type="ECO:0000256" key="5">
    <source>
        <dbReference type="ARBA" id="ARBA00022833"/>
    </source>
</evidence>
<dbReference type="Pfam" id="PF00096">
    <property type="entry name" value="zf-C2H2"/>
    <property type="match status" value="5"/>
</dbReference>
<keyword evidence="3" id="KW-0677">Repeat</keyword>